<sequence length="261" mass="30242">MIDLSITKDPEWIKRREALWKPIGESLSEGLRKKEVEKVHHYFMTGTLRDGEEMSDGAKFYWFPIQTPEAWDYIFEHMFDTKEAASEFEKIFYFQFGDMSGRALDESQELAMWDYFAGEIFRPVIASRVPVGKEKKIVGFDIDYGKIAAKFSLGIKGWLSGLYANEPKWITKINYFSSYLEQLPDNVFEKDDEGEFIHRAAKIIKSMFKSIIDCQSQVGSLDGDALEARMKFLTNFPMVLDSLVVSNEIKELWQEAKKGNQ</sequence>
<dbReference type="OrthoDB" id="7069325at2"/>
<dbReference type="EMBL" id="CP000934">
    <property type="protein sequence ID" value="ACE83939.1"/>
    <property type="molecule type" value="Genomic_DNA"/>
</dbReference>
<dbReference type="RefSeq" id="WP_012488098.1">
    <property type="nucleotide sequence ID" value="NC_010995.1"/>
</dbReference>
<dbReference type="Proteomes" id="UP000001036">
    <property type="component" value="Chromosome"/>
</dbReference>
<evidence type="ECO:0000313" key="1">
    <source>
        <dbReference type="EMBL" id="ACE83939.1"/>
    </source>
</evidence>
<organism evidence="1 2">
    <name type="scientific">Cellvibrio japonicus (strain Ueda107)</name>
    <name type="common">Pseudomonas fluorescens subsp. cellulosa</name>
    <dbReference type="NCBI Taxonomy" id="498211"/>
    <lineage>
        <taxon>Bacteria</taxon>
        <taxon>Pseudomonadati</taxon>
        <taxon>Pseudomonadota</taxon>
        <taxon>Gammaproteobacteria</taxon>
        <taxon>Cellvibrionales</taxon>
        <taxon>Cellvibrionaceae</taxon>
        <taxon>Cellvibrio</taxon>
    </lineage>
</organism>
<evidence type="ECO:0000313" key="2">
    <source>
        <dbReference type="Proteomes" id="UP000001036"/>
    </source>
</evidence>
<reference evidence="1 2" key="1">
    <citation type="journal article" date="2008" name="J. Bacteriol.">
        <title>Insights into plant cell wall degradation from the genome sequence of the soil bacterium Cellvibrio japonicus.</title>
        <authorList>
            <person name="Deboy R.T."/>
            <person name="Mongodin E.F."/>
            <person name="Fouts D.E."/>
            <person name="Tailford L.E."/>
            <person name="Khouri H."/>
            <person name="Emerson J.B."/>
            <person name="Mohamoud Y."/>
            <person name="Watkins K."/>
            <person name="Henrissat B."/>
            <person name="Gilbert H.J."/>
            <person name="Nelson K.E."/>
        </authorList>
    </citation>
    <scope>NUCLEOTIDE SEQUENCE [LARGE SCALE GENOMIC DNA]</scope>
    <source>
        <strain evidence="1 2">Ueda107</strain>
    </source>
</reference>
<dbReference type="AlphaFoldDB" id="B3PKY8"/>
<dbReference type="STRING" id="498211.CJA_2501"/>
<proteinExistence type="predicted"/>
<dbReference type="KEGG" id="cja:CJA_2501"/>
<keyword evidence="2" id="KW-1185">Reference proteome</keyword>
<name>B3PKY8_CELJU</name>
<accession>B3PKY8</accession>
<gene>
    <name evidence="1" type="ordered locus">CJA_2501</name>
</gene>
<dbReference type="HOGENOM" id="CLU_1064330_0_0_6"/>
<protein>
    <submittedName>
        <fullName evidence="1">Uncharacterized protein</fullName>
    </submittedName>
</protein>